<dbReference type="InterPro" id="IPR029044">
    <property type="entry name" value="Nucleotide-diphossugar_trans"/>
</dbReference>
<evidence type="ECO:0000313" key="2">
    <source>
        <dbReference type="EMBL" id="KAJ4150696.1"/>
    </source>
</evidence>
<dbReference type="KEGG" id="amus:LMH87_011433"/>
<dbReference type="SUPFAM" id="SSF53448">
    <property type="entry name" value="Nucleotide-diphospho-sugar transferases"/>
    <property type="match status" value="1"/>
</dbReference>
<dbReference type="AlphaFoldDB" id="A0A9W8UKZ3"/>
<dbReference type="InterPro" id="IPR007577">
    <property type="entry name" value="GlycoTrfase_DXD_sugar-bd_CS"/>
</dbReference>
<organism evidence="2 3">
    <name type="scientific">Akanthomyces muscarius</name>
    <name type="common">Entomopathogenic fungus</name>
    <name type="synonym">Lecanicillium muscarium</name>
    <dbReference type="NCBI Taxonomy" id="2231603"/>
    <lineage>
        <taxon>Eukaryota</taxon>
        <taxon>Fungi</taxon>
        <taxon>Dikarya</taxon>
        <taxon>Ascomycota</taxon>
        <taxon>Pezizomycotina</taxon>
        <taxon>Sordariomycetes</taxon>
        <taxon>Hypocreomycetidae</taxon>
        <taxon>Hypocreales</taxon>
        <taxon>Cordycipitaceae</taxon>
        <taxon>Akanthomyces</taxon>
    </lineage>
</organism>
<evidence type="ECO:0000313" key="3">
    <source>
        <dbReference type="Proteomes" id="UP001144673"/>
    </source>
</evidence>
<proteinExistence type="inferred from homology"/>
<dbReference type="GO" id="GO:1901135">
    <property type="term" value="P:carbohydrate derivative metabolic process"/>
    <property type="evidence" value="ECO:0007669"/>
    <property type="project" value="UniProtKB-ARBA"/>
</dbReference>
<dbReference type="Proteomes" id="UP001144673">
    <property type="component" value="Chromosome 4"/>
</dbReference>
<reference evidence="2" key="1">
    <citation type="journal article" date="2023" name="Access Microbiol">
        <title>De-novo genome assembly for Akanthomyces muscarius, a biocontrol agent of insect agricultural pests.</title>
        <authorList>
            <person name="Erdos Z."/>
            <person name="Studholme D.J."/>
            <person name="Raymond B."/>
            <person name="Sharma M."/>
        </authorList>
    </citation>
    <scope>NUCLEOTIDE SEQUENCE</scope>
    <source>
        <strain evidence="2">Ve6</strain>
    </source>
</reference>
<dbReference type="EMBL" id="JAJHUN010000009">
    <property type="protein sequence ID" value="KAJ4150696.1"/>
    <property type="molecule type" value="Genomic_DNA"/>
</dbReference>
<keyword evidence="3" id="KW-1185">Reference proteome</keyword>
<dbReference type="PANTHER" id="PTHR46830:SF2">
    <property type="entry name" value="ALPHA-1,4-N-ACETYLGLUCOSAMINYLTRANSFERASE"/>
    <property type="match status" value="1"/>
</dbReference>
<gene>
    <name evidence="2" type="ORF">LMH87_011433</name>
</gene>
<dbReference type="Gene3D" id="3.90.550.20">
    <property type="match status" value="1"/>
</dbReference>
<dbReference type="RefSeq" id="XP_056052410.1">
    <property type="nucleotide sequence ID" value="XM_056200575.1"/>
</dbReference>
<protein>
    <recommendedName>
        <fullName evidence="4">Glycosyl transferase</fullName>
    </recommendedName>
</protein>
<dbReference type="Pfam" id="PF04488">
    <property type="entry name" value="Gly_transf_sug"/>
    <property type="match status" value="1"/>
</dbReference>
<evidence type="ECO:0000256" key="1">
    <source>
        <dbReference type="ARBA" id="ARBA00009003"/>
    </source>
</evidence>
<dbReference type="PANTHER" id="PTHR46830">
    <property type="entry name" value="TRANSFERASE, PUTATIVE-RELATED"/>
    <property type="match status" value="1"/>
</dbReference>
<sequence length="346" mass="39100">MKHRVLLLLSAKFHGSRHKAVEAPPCWSQLVTTTTVDDLVALSAANTAWHTRVVPKHPCPLGGSRMVALWRFLQFISLFYGWFQALPRETRVLMLSESVTASCKPNETLYTDEASCATRHDRAPIPNIAHFVYILSDPDNGTFPFKFSHFLSVYGAWRRWQPDVLYLHTNVAASSSAVLQARAGEQGKWAQRLFNMPGLVINTISAPTHTNRGQELKHMEHRSDFVRVKVVHDFGGVYMDMDVHALRDMRPLREAGYKAVAGRQGGGLLNSGTFLAAKGSKATRMWMERMHEVYDGGWTTHSNEALTTLGEDMKMYPCEMLMLDQAAFAPIGWKWRRACGRPARWQ</sequence>
<accession>A0A9W8UKZ3</accession>
<dbReference type="GeneID" id="80898592"/>
<comment type="similarity">
    <text evidence="1">Belongs to the glycosyltransferase 32 family.</text>
</comment>
<comment type="caution">
    <text evidence="2">The sequence shown here is derived from an EMBL/GenBank/DDBJ whole genome shotgun (WGS) entry which is preliminary data.</text>
</comment>
<name>A0A9W8UKZ3_AKAMU</name>
<evidence type="ECO:0008006" key="4">
    <source>
        <dbReference type="Google" id="ProtNLM"/>
    </source>
</evidence>